<dbReference type="Pfam" id="PF21672">
    <property type="entry name" value="COMM_HN"/>
    <property type="match status" value="1"/>
</dbReference>
<accession>T1H7K1</accession>
<protein>
    <recommendedName>
        <fullName evidence="3">COMM domain-containing protein</fullName>
    </recommendedName>
</protein>
<dbReference type="PANTHER" id="PTHR16231:SF4">
    <property type="entry name" value="COMM DOMAIN-CONTAINING PROTEIN 4"/>
    <property type="match status" value="1"/>
</dbReference>
<dbReference type="HOGENOM" id="CLU_095496_1_0_1"/>
<dbReference type="PANTHER" id="PTHR16231">
    <property type="entry name" value="COMM DOMAIN-CONTAINING PROTEIN 4-8 FAMILY MEMBER"/>
    <property type="match status" value="1"/>
</dbReference>
<sequence>KFRFCGDGDCPDWVLGEIISSLSCLTSIKFRVIASQVAKQISGESEEEDKIKEMFSSSKVANPKAAIASLRFLLVNASRFNGFTFGEELQQLGLPKEHSTSLCKVHTENLEAIRKKLKENCL</sequence>
<evidence type="ECO:0008006" key="3">
    <source>
        <dbReference type="Google" id="ProtNLM"/>
    </source>
</evidence>
<dbReference type="STRING" id="36166.T1H7K1"/>
<dbReference type="EnsemblMetazoa" id="MESCA012738-RA">
    <property type="protein sequence ID" value="MESCA012738-PA"/>
    <property type="gene ID" value="MESCA012738"/>
</dbReference>
<dbReference type="InterPro" id="IPR047155">
    <property type="entry name" value="COMMD4/6/7/8"/>
</dbReference>
<name>T1H7K1_MEGSC</name>
<dbReference type="OMA" id="CKVHTEN"/>
<proteinExistence type="predicted"/>
<evidence type="ECO:0000313" key="1">
    <source>
        <dbReference type="EnsemblMetazoa" id="MESCA012738-PA"/>
    </source>
</evidence>
<dbReference type="AlphaFoldDB" id="T1H7K1"/>
<organism evidence="1 2">
    <name type="scientific">Megaselia scalaris</name>
    <name type="common">Humpbacked fly</name>
    <name type="synonym">Phora scalaris</name>
    <dbReference type="NCBI Taxonomy" id="36166"/>
    <lineage>
        <taxon>Eukaryota</taxon>
        <taxon>Metazoa</taxon>
        <taxon>Ecdysozoa</taxon>
        <taxon>Arthropoda</taxon>
        <taxon>Hexapoda</taxon>
        <taxon>Insecta</taxon>
        <taxon>Pterygota</taxon>
        <taxon>Neoptera</taxon>
        <taxon>Endopterygota</taxon>
        <taxon>Diptera</taxon>
        <taxon>Brachycera</taxon>
        <taxon>Muscomorpha</taxon>
        <taxon>Platypezoidea</taxon>
        <taxon>Phoridae</taxon>
        <taxon>Megaseliini</taxon>
        <taxon>Megaselia</taxon>
    </lineage>
</organism>
<reference evidence="1" key="2">
    <citation type="submission" date="2015-06" db="UniProtKB">
        <authorList>
            <consortium name="EnsemblMetazoa"/>
        </authorList>
    </citation>
    <scope>IDENTIFICATION</scope>
</reference>
<keyword evidence="2" id="KW-1185">Reference proteome</keyword>
<reference evidence="2" key="1">
    <citation type="submission" date="2013-02" db="EMBL/GenBank/DDBJ databases">
        <authorList>
            <person name="Hughes D."/>
        </authorList>
    </citation>
    <scope>NUCLEOTIDE SEQUENCE</scope>
    <source>
        <strain>Durham</strain>
        <strain evidence="2">NC isolate 2 -- Noor lab</strain>
    </source>
</reference>
<dbReference type="Proteomes" id="UP000015102">
    <property type="component" value="Unassembled WGS sequence"/>
</dbReference>
<evidence type="ECO:0000313" key="2">
    <source>
        <dbReference type="Proteomes" id="UP000015102"/>
    </source>
</evidence>